<comment type="caution">
    <text evidence="2">The sequence shown here is derived from an EMBL/GenBank/DDBJ whole genome shotgun (WGS) entry which is preliminary data.</text>
</comment>
<feature type="signal peptide" evidence="1">
    <location>
        <begin position="1"/>
        <end position="23"/>
    </location>
</feature>
<feature type="chain" id="PRO_5030763665" evidence="1">
    <location>
        <begin position="24"/>
        <end position="229"/>
    </location>
</feature>
<sequence>MLKRSISIVILSALLFTSTVAVATKVLPPPKLNDAQKLVFFKDHLKGVPKGSRIDYGLKSVTKDADSFSDNIEIKVIDVVAEGKRDLEFNFLTGSHHIDFSPAKAYTGNPVIIHFLERDISIMAKNTGGNIGFFRNRIRDSFAKPMVVREIDFKLNGKAMSGTEIVITPFVADPYAENFKLYVNKRYEFIFSDQVPGGVYRIHTKVPSDSGDGVLIDEEMIFRQITPAI</sequence>
<dbReference type="OrthoDB" id="5801444at2"/>
<keyword evidence="1" id="KW-0732">Signal</keyword>
<evidence type="ECO:0000256" key="1">
    <source>
        <dbReference type="SAM" id="SignalP"/>
    </source>
</evidence>
<accession>A0A7Z0VJI8</accession>
<proteinExistence type="predicted"/>
<keyword evidence="3" id="KW-1185">Reference proteome</keyword>
<dbReference type="AlphaFoldDB" id="A0A7Z0VJI8"/>
<organism evidence="2 3">
    <name type="scientific">Candidatus Thiodiazotropha endolucinida</name>
    <dbReference type="NCBI Taxonomy" id="1655433"/>
    <lineage>
        <taxon>Bacteria</taxon>
        <taxon>Pseudomonadati</taxon>
        <taxon>Pseudomonadota</taxon>
        <taxon>Gammaproteobacteria</taxon>
        <taxon>Chromatiales</taxon>
        <taxon>Sedimenticolaceae</taxon>
        <taxon>Candidatus Thiodiazotropha</taxon>
    </lineage>
</organism>
<dbReference type="EMBL" id="MARB01000022">
    <property type="protein sequence ID" value="ODJ86451.1"/>
    <property type="molecule type" value="Genomic_DNA"/>
</dbReference>
<reference evidence="2 3" key="1">
    <citation type="submission" date="2016-06" db="EMBL/GenBank/DDBJ databases">
        <title>Genome sequence of endosymbiont of Candidatus Endolucinida thiodiazotropha.</title>
        <authorList>
            <person name="Poehlein A."/>
            <person name="Koenig S."/>
            <person name="Heiden S.E."/>
            <person name="Thuermer A."/>
            <person name="Voget S."/>
            <person name="Daniel R."/>
            <person name="Markert S."/>
            <person name="Gros O."/>
            <person name="Schweder T."/>
        </authorList>
    </citation>
    <scope>NUCLEOTIDE SEQUENCE [LARGE SCALE GENOMIC DNA]</scope>
    <source>
        <strain evidence="2 3">COS</strain>
    </source>
</reference>
<evidence type="ECO:0000313" key="2">
    <source>
        <dbReference type="EMBL" id="ODJ86451.1"/>
    </source>
</evidence>
<name>A0A7Z0VJI8_9GAMM</name>
<dbReference type="Proteomes" id="UP000094769">
    <property type="component" value="Unassembled WGS sequence"/>
</dbReference>
<evidence type="ECO:0000313" key="3">
    <source>
        <dbReference type="Proteomes" id="UP000094769"/>
    </source>
</evidence>
<dbReference type="RefSeq" id="WP_069127113.1">
    <property type="nucleotide sequence ID" value="NZ_MARB01000022.1"/>
</dbReference>
<protein>
    <submittedName>
        <fullName evidence="2">Uncharacterized protein</fullName>
    </submittedName>
</protein>
<gene>
    <name evidence="2" type="ORF">CODIS_33700</name>
</gene>